<proteinExistence type="predicted"/>
<dbReference type="InterPro" id="IPR027417">
    <property type="entry name" value="P-loop_NTPase"/>
</dbReference>
<gene>
    <name evidence="5" type="ORF">GBA63_09750</name>
</gene>
<keyword evidence="3" id="KW-0804">Transcription</keyword>
<dbReference type="SUPFAM" id="SSF52540">
    <property type="entry name" value="P-loop containing nucleoside triphosphate hydrolases"/>
    <property type="match status" value="1"/>
</dbReference>
<dbReference type="PANTHER" id="PTHR44688:SF16">
    <property type="entry name" value="DNA-BINDING TRANSCRIPTIONAL ACTIVATOR DEVR_DOSR"/>
    <property type="match status" value="1"/>
</dbReference>
<dbReference type="AlphaFoldDB" id="A0A6G8QF40"/>
<dbReference type="KEGG" id="rub:GBA63_09750"/>
<dbReference type="Proteomes" id="UP000501452">
    <property type="component" value="Chromosome"/>
</dbReference>
<sequence>MLATKLILATKLYVPPAQPTAVPRSRLIGRLNEGLHRRLTLVCAPAGFGKTTLIGEWIAGCGRPAAWLSLEEGDGDPARFLAYLVAALRAVAADIGEGILDALRSPQPPPTEPLLTALLNEIATVEDDFFLVLDDYHLVDAKVVDDAIAFLLEHVPPEMHLIIATREDPRLPLARLRARGQLVEVRAADLRFNPSEAAAFLKGEMGLDLSAEDIAALETRTEGWIAGLQLAALSMRGHEDASSFIESFTGSHRFVLDYLVEEVLQQQPESVQGFLLCTSILDRLCGPLCDAVLLGSSASGRATLEYIERANLFLVPLDDERRWYRYHHLFAELLRQRLHLVSAPSTGAAVGDVAELHGRASAWYEANGLEIEAFRHAAAANDVERAERLIEGEGVPLYFRGTVAPVLNWLESLPGAVLDARPSLWVMYASVLLLVDHTAVEQRLRAAEAALQGIEPNDRTRDLVGRVASMRATLAVIRHDAETIIDQSRRALEYLHPDNLPARTATTWTLGHAHQLQGDRAAAGKAYAEVISTGNSFGDSVYTIAATINLGQLQEADNELSLATKTYERVLELAGDPPQPIACEACLGLARITYQWNDLDAAERHGQQFVQLTRQMGSVDSFASYDVFLARLRLARGDVAGAVAVLVRAEEFVRQHDFVFRMPDVAAARVLTLLYQGHLRAAARLAETHGLPLSRARVYLAQGDASSALASLEPLRRQAEAKGWADERLRVMVLQAVALHAQGEKDGAAQLLDDALALAEPGGFIRVFVDEGRPMAHLLSEAAACGIAPDYTARLLAAIEAEAHEGVDRSYLPAARSLAEPLSQRELEVLRLVAEGLSNREIGARLFLALDTVKGHNRRIFGKLLVHRRTEAVAKARALGILPGEN</sequence>
<dbReference type="GO" id="GO:0003677">
    <property type="term" value="F:DNA binding"/>
    <property type="evidence" value="ECO:0007669"/>
    <property type="project" value="UniProtKB-KW"/>
</dbReference>
<evidence type="ECO:0000256" key="1">
    <source>
        <dbReference type="ARBA" id="ARBA00023015"/>
    </source>
</evidence>
<reference evidence="5 6" key="1">
    <citation type="submission" date="2019-10" db="EMBL/GenBank/DDBJ databases">
        <title>Rubrobacter sp nov SCSIO 52090 isolated from a deep-sea sediment in the South China Sea.</title>
        <authorList>
            <person name="Chen R.W."/>
        </authorList>
    </citation>
    <scope>NUCLEOTIDE SEQUENCE [LARGE SCALE GENOMIC DNA]</scope>
    <source>
        <strain evidence="5 6">SCSIO 52909</strain>
    </source>
</reference>
<dbReference type="InterPro" id="IPR041617">
    <property type="entry name" value="TPR_MalT"/>
</dbReference>
<dbReference type="SUPFAM" id="SSF46894">
    <property type="entry name" value="C-terminal effector domain of the bipartite response regulators"/>
    <property type="match status" value="1"/>
</dbReference>
<protein>
    <submittedName>
        <fullName evidence="5">LuxR family transcriptional regulator</fullName>
    </submittedName>
</protein>
<keyword evidence="6" id="KW-1185">Reference proteome</keyword>
<dbReference type="Gene3D" id="1.10.10.10">
    <property type="entry name" value="Winged helix-like DNA-binding domain superfamily/Winged helix DNA-binding domain"/>
    <property type="match status" value="1"/>
</dbReference>
<dbReference type="Pfam" id="PF00196">
    <property type="entry name" value="GerE"/>
    <property type="match status" value="1"/>
</dbReference>
<organism evidence="5 6">
    <name type="scientific">Rubrobacter tropicus</name>
    <dbReference type="NCBI Taxonomy" id="2653851"/>
    <lineage>
        <taxon>Bacteria</taxon>
        <taxon>Bacillati</taxon>
        <taxon>Actinomycetota</taxon>
        <taxon>Rubrobacteria</taxon>
        <taxon>Rubrobacterales</taxon>
        <taxon>Rubrobacteraceae</taxon>
        <taxon>Rubrobacter</taxon>
    </lineage>
</organism>
<dbReference type="CDD" id="cd06170">
    <property type="entry name" value="LuxR_C_like"/>
    <property type="match status" value="1"/>
</dbReference>
<keyword evidence="2" id="KW-0238">DNA-binding</keyword>
<dbReference type="Gene3D" id="1.25.40.10">
    <property type="entry name" value="Tetratricopeptide repeat domain"/>
    <property type="match status" value="1"/>
</dbReference>
<dbReference type="Pfam" id="PF25873">
    <property type="entry name" value="WHD_MalT"/>
    <property type="match status" value="1"/>
</dbReference>
<dbReference type="InterPro" id="IPR036388">
    <property type="entry name" value="WH-like_DNA-bd_sf"/>
</dbReference>
<dbReference type="PANTHER" id="PTHR44688">
    <property type="entry name" value="DNA-BINDING TRANSCRIPTIONAL ACTIVATOR DEVR_DOSR"/>
    <property type="match status" value="1"/>
</dbReference>
<dbReference type="SMART" id="SM00421">
    <property type="entry name" value="HTH_LUXR"/>
    <property type="match status" value="1"/>
</dbReference>
<dbReference type="InterPro" id="IPR059106">
    <property type="entry name" value="WHD_MalT"/>
</dbReference>
<name>A0A6G8QF40_9ACTN</name>
<evidence type="ECO:0000256" key="2">
    <source>
        <dbReference type="ARBA" id="ARBA00023125"/>
    </source>
</evidence>
<dbReference type="EMBL" id="CP045119">
    <property type="protein sequence ID" value="QIN85115.1"/>
    <property type="molecule type" value="Genomic_DNA"/>
</dbReference>
<dbReference type="InterPro" id="IPR011990">
    <property type="entry name" value="TPR-like_helical_dom_sf"/>
</dbReference>
<dbReference type="InterPro" id="IPR000792">
    <property type="entry name" value="Tscrpt_reg_LuxR_C"/>
</dbReference>
<dbReference type="GO" id="GO:0006355">
    <property type="term" value="P:regulation of DNA-templated transcription"/>
    <property type="evidence" value="ECO:0007669"/>
    <property type="project" value="InterPro"/>
</dbReference>
<feature type="domain" description="HTH luxR-type" evidence="4">
    <location>
        <begin position="815"/>
        <end position="880"/>
    </location>
</feature>
<evidence type="ECO:0000256" key="3">
    <source>
        <dbReference type="ARBA" id="ARBA00023163"/>
    </source>
</evidence>
<keyword evidence="1" id="KW-0805">Transcription regulation</keyword>
<dbReference type="InterPro" id="IPR016032">
    <property type="entry name" value="Sig_transdc_resp-reg_C-effctor"/>
</dbReference>
<evidence type="ECO:0000313" key="6">
    <source>
        <dbReference type="Proteomes" id="UP000501452"/>
    </source>
</evidence>
<dbReference type="Pfam" id="PF17874">
    <property type="entry name" value="TPR_MalT"/>
    <property type="match status" value="1"/>
</dbReference>
<dbReference type="PRINTS" id="PR00038">
    <property type="entry name" value="HTHLUXR"/>
</dbReference>
<dbReference type="PROSITE" id="PS50043">
    <property type="entry name" value="HTH_LUXR_2"/>
    <property type="match status" value="1"/>
</dbReference>
<evidence type="ECO:0000259" key="4">
    <source>
        <dbReference type="PROSITE" id="PS50043"/>
    </source>
</evidence>
<accession>A0A6G8QF40</accession>
<dbReference type="Gene3D" id="3.40.50.300">
    <property type="entry name" value="P-loop containing nucleotide triphosphate hydrolases"/>
    <property type="match status" value="1"/>
</dbReference>
<dbReference type="PROSITE" id="PS00622">
    <property type="entry name" value="HTH_LUXR_1"/>
    <property type="match status" value="1"/>
</dbReference>
<dbReference type="SUPFAM" id="SSF48452">
    <property type="entry name" value="TPR-like"/>
    <property type="match status" value="1"/>
</dbReference>
<evidence type="ECO:0000313" key="5">
    <source>
        <dbReference type="EMBL" id="QIN85115.1"/>
    </source>
</evidence>